<keyword evidence="1" id="KW-0472">Membrane</keyword>
<dbReference type="AlphaFoldDB" id="A0AAN5CBY9"/>
<evidence type="ECO:0000256" key="1">
    <source>
        <dbReference type="SAM" id="Phobius"/>
    </source>
</evidence>
<organism evidence="2 3">
    <name type="scientific">Pristionchus mayeri</name>
    <dbReference type="NCBI Taxonomy" id="1317129"/>
    <lineage>
        <taxon>Eukaryota</taxon>
        <taxon>Metazoa</taxon>
        <taxon>Ecdysozoa</taxon>
        <taxon>Nematoda</taxon>
        <taxon>Chromadorea</taxon>
        <taxon>Rhabditida</taxon>
        <taxon>Rhabditina</taxon>
        <taxon>Diplogasteromorpha</taxon>
        <taxon>Diplogasteroidea</taxon>
        <taxon>Neodiplogasteridae</taxon>
        <taxon>Pristionchus</taxon>
    </lineage>
</organism>
<proteinExistence type="predicted"/>
<sequence>EDQAGVVVAVACQLFFILEVATNDLVVSRSNHSMAMSHVRLLMGVNYICKVSFRSVYECDFALCCFSEGSALELNFLKQELDLIG</sequence>
<feature type="transmembrane region" description="Helical" evidence="1">
    <location>
        <begin position="6"/>
        <end position="27"/>
    </location>
</feature>
<name>A0AAN5CBY9_9BILA</name>
<keyword evidence="1" id="KW-1133">Transmembrane helix</keyword>
<feature type="non-terminal residue" evidence="2">
    <location>
        <position position="85"/>
    </location>
</feature>
<keyword evidence="1" id="KW-0812">Transmembrane</keyword>
<reference evidence="3" key="1">
    <citation type="submission" date="2022-10" db="EMBL/GenBank/DDBJ databases">
        <title>Genome assembly of Pristionchus species.</title>
        <authorList>
            <person name="Yoshida K."/>
            <person name="Sommer R.J."/>
        </authorList>
    </citation>
    <scope>NUCLEOTIDE SEQUENCE [LARGE SCALE GENOMIC DNA]</scope>
    <source>
        <strain evidence="3">RS5460</strain>
    </source>
</reference>
<dbReference type="Proteomes" id="UP001328107">
    <property type="component" value="Unassembled WGS sequence"/>
</dbReference>
<accession>A0AAN5CBY9</accession>
<keyword evidence="3" id="KW-1185">Reference proteome</keyword>
<evidence type="ECO:0000313" key="3">
    <source>
        <dbReference type="Proteomes" id="UP001328107"/>
    </source>
</evidence>
<gene>
    <name evidence="2" type="ORF">PMAYCL1PPCAC_05886</name>
</gene>
<evidence type="ECO:0000313" key="2">
    <source>
        <dbReference type="EMBL" id="GMR35691.1"/>
    </source>
</evidence>
<protein>
    <submittedName>
        <fullName evidence="2">Uncharacterized protein</fullName>
    </submittedName>
</protein>
<dbReference type="EMBL" id="BTRK01000002">
    <property type="protein sequence ID" value="GMR35691.1"/>
    <property type="molecule type" value="Genomic_DNA"/>
</dbReference>
<feature type="non-terminal residue" evidence="2">
    <location>
        <position position="1"/>
    </location>
</feature>
<comment type="caution">
    <text evidence="2">The sequence shown here is derived from an EMBL/GenBank/DDBJ whole genome shotgun (WGS) entry which is preliminary data.</text>
</comment>